<accession>A0A4R1Q858</accession>
<evidence type="ECO:0000313" key="1">
    <source>
        <dbReference type="EMBL" id="TCL43138.1"/>
    </source>
</evidence>
<evidence type="ECO:0000313" key="2">
    <source>
        <dbReference type="Proteomes" id="UP000295658"/>
    </source>
</evidence>
<organism evidence="1 2">
    <name type="scientific">Thermolongibacillus altinsuensis</name>
    <dbReference type="NCBI Taxonomy" id="575256"/>
    <lineage>
        <taxon>Bacteria</taxon>
        <taxon>Bacillati</taxon>
        <taxon>Bacillota</taxon>
        <taxon>Bacilli</taxon>
        <taxon>Bacillales</taxon>
        <taxon>Anoxybacillaceae</taxon>
        <taxon>Thermolongibacillus</taxon>
    </lineage>
</organism>
<dbReference type="Proteomes" id="UP000295658">
    <property type="component" value="Unassembled WGS sequence"/>
</dbReference>
<keyword evidence="2" id="KW-1185">Reference proteome</keyword>
<comment type="caution">
    <text evidence="1">The sequence shown here is derived from an EMBL/GenBank/DDBJ whole genome shotgun (WGS) entry which is preliminary data.</text>
</comment>
<dbReference type="AlphaFoldDB" id="A0A4R1Q858"/>
<gene>
    <name evidence="1" type="ORF">EDD69_1309</name>
</gene>
<name>A0A4R1Q858_9BACL</name>
<sequence>MKGLIQNIAFERCFESALFIIKHSYRAYTGDGTVGRTMELGIFLMAGKKPKINYIVIICFFSSMKKVISSSNLRQNNSSVWYRQEFCVMQDG</sequence>
<dbReference type="EMBL" id="SLUL01000030">
    <property type="protein sequence ID" value="TCL43138.1"/>
    <property type="molecule type" value="Genomic_DNA"/>
</dbReference>
<protein>
    <submittedName>
        <fullName evidence="1">Uncharacterized protein</fullName>
    </submittedName>
</protein>
<proteinExistence type="predicted"/>
<reference evidence="1 2" key="1">
    <citation type="submission" date="2019-03" db="EMBL/GenBank/DDBJ databases">
        <title>Genomic Encyclopedia of Type Strains, Phase IV (KMG-IV): sequencing the most valuable type-strain genomes for metagenomic binning, comparative biology and taxonomic classification.</title>
        <authorList>
            <person name="Goeker M."/>
        </authorList>
    </citation>
    <scope>NUCLEOTIDE SEQUENCE [LARGE SCALE GENOMIC DNA]</scope>
    <source>
        <strain evidence="1 2">DSM 24979</strain>
    </source>
</reference>